<evidence type="ECO:0000259" key="7">
    <source>
        <dbReference type="Pfam" id="PF03600"/>
    </source>
</evidence>
<accession>A0ABU9Y659</accession>
<keyword evidence="5 6" id="KW-0472">Membrane</keyword>
<evidence type="ECO:0000313" key="8">
    <source>
        <dbReference type="EMBL" id="MEN2791287.1"/>
    </source>
</evidence>
<dbReference type="Proteomes" id="UP001419910">
    <property type="component" value="Unassembled WGS sequence"/>
</dbReference>
<keyword evidence="4 6" id="KW-1133">Transmembrane helix</keyword>
<dbReference type="InterPro" id="IPR004680">
    <property type="entry name" value="Cit_transptr-like_dom"/>
</dbReference>
<evidence type="ECO:0000256" key="2">
    <source>
        <dbReference type="ARBA" id="ARBA00022448"/>
    </source>
</evidence>
<keyword evidence="2" id="KW-0813">Transport</keyword>
<evidence type="ECO:0000256" key="5">
    <source>
        <dbReference type="ARBA" id="ARBA00023136"/>
    </source>
</evidence>
<evidence type="ECO:0000256" key="3">
    <source>
        <dbReference type="ARBA" id="ARBA00022692"/>
    </source>
</evidence>
<dbReference type="NCBIfam" id="TIGR00784">
    <property type="entry name" value="citMHS"/>
    <property type="match status" value="1"/>
</dbReference>
<comment type="subcellular location">
    <subcellularLocation>
        <location evidence="1">Membrane</location>
        <topology evidence="1">Multi-pass membrane protein</topology>
    </subcellularLocation>
</comment>
<evidence type="ECO:0000256" key="1">
    <source>
        <dbReference type="ARBA" id="ARBA00004141"/>
    </source>
</evidence>
<evidence type="ECO:0000256" key="4">
    <source>
        <dbReference type="ARBA" id="ARBA00022989"/>
    </source>
</evidence>
<protein>
    <submittedName>
        <fullName evidence="8">Citrate:proton symporter</fullName>
    </submittedName>
</protein>
<proteinExistence type="predicted"/>
<feature type="domain" description="Citrate transporter-like" evidence="7">
    <location>
        <begin position="15"/>
        <end position="383"/>
    </location>
</feature>
<reference evidence="8 9" key="1">
    <citation type="submission" date="2024-05" db="EMBL/GenBank/DDBJ databases">
        <authorList>
            <person name="Liu Q."/>
            <person name="Xin Y.-H."/>
        </authorList>
    </citation>
    <scope>NUCLEOTIDE SEQUENCE [LARGE SCALE GENOMIC DNA]</scope>
    <source>
        <strain evidence="8 9">CGMCC 1.10181</strain>
    </source>
</reference>
<sequence length="437" mass="45695">MLAISGFTMIVVFMALIMMKRVSALVGLILVPLLAAILLGKGLGAGGMMLDGIKEVAPTAVLLVFAIFYFGIMIDAGLFQPLVTRIVRWVGNDPLRATLGLTALVAIISLDGDGTTTLLVTVVALLPVFRRLGINSLIFLTLGGLCGSILNMTPWGGPAARVAAVLKVSPNALFVPLLPAMAAGLAATFALAWYFGVRERRRLAGRDVETSETVTVPDDNSLVAAFESDPAALRPRLIWVNVAMTVVLMLAVILHLAPLPALFMTGTALALMINYPKLSDQRARLVNHAGNVLNTAILVLAAGAFTGVLTGTGMLDAMAGSIVSGLPQALGPHLGFVTAVLASPLTFFMSNDAFYFGVLPVIAKSGQTYGISPEAIGRASLLGLQIHGLSPLVAAVYLKCALVDVELGDLQRFALKYYLLITAIIIAVALLTGAVPA</sequence>
<feature type="transmembrane region" description="Helical" evidence="6">
    <location>
        <begin position="417"/>
        <end position="435"/>
    </location>
</feature>
<feature type="transmembrane region" description="Helical" evidence="6">
    <location>
        <begin position="335"/>
        <end position="363"/>
    </location>
</feature>
<feature type="transmembrane region" description="Helical" evidence="6">
    <location>
        <begin position="238"/>
        <end position="271"/>
    </location>
</feature>
<dbReference type="EMBL" id="JBDIME010000016">
    <property type="protein sequence ID" value="MEN2791287.1"/>
    <property type="molecule type" value="Genomic_DNA"/>
</dbReference>
<feature type="transmembrane region" description="Helical" evidence="6">
    <location>
        <begin position="132"/>
        <end position="152"/>
    </location>
</feature>
<dbReference type="InterPro" id="IPR014738">
    <property type="entry name" value="Citrate_transporter"/>
</dbReference>
<dbReference type="RefSeq" id="WP_343892457.1">
    <property type="nucleotide sequence ID" value="NZ_BAAAEH010000059.1"/>
</dbReference>
<evidence type="ECO:0000313" key="9">
    <source>
        <dbReference type="Proteomes" id="UP001419910"/>
    </source>
</evidence>
<keyword evidence="3 6" id="KW-0812">Transmembrane</keyword>
<feature type="transmembrane region" description="Helical" evidence="6">
    <location>
        <begin position="292"/>
        <end position="315"/>
    </location>
</feature>
<feature type="transmembrane region" description="Helical" evidence="6">
    <location>
        <begin position="173"/>
        <end position="195"/>
    </location>
</feature>
<name>A0ABU9Y659_9SPHN</name>
<gene>
    <name evidence="8" type="ORF">ABC974_16755</name>
</gene>
<keyword evidence="9" id="KW-1185">Reference proteome</keyword>
<dbReference type="Pfam" id="PF03600">
    <property type="entry name" value="CitMHS"/>
    <property type="match status" value="1"/>
</dbReference>
<comment type="caution">
    <text evidence="8">The sequence shown here is derived from an EMBL/GenBank/DDBJ whole genome shotgun (WGS) entry which is preliminary data.</text>
</comment>
<evidence type="ECO:0000256" key="6">
    <source>
        <dbReference type="SAM" id="Phobius"/>
    </source>
</evidence>
<feature type="transmembrane region" description="Helical" evidence="6">
    <location>
        <begin position="60"/>
        <end position="79"/>
    </location>
</feature>
<feature type="transmembrane region" description="Helical" evidence="6">
    <location>
        <begin position="99"/>
        <end position="126"/>
    </location>
</feature>
<organism evidence="8 9">
    <name type="scientific">Sphingomonas oligophenolica</name>
    <dbReference type="NCBI Taxonomy" id="301154"/>
    <lineage>
        <taxon>Bacteria</taxon>
        <taxon>Pseudomonadati</taxon>
        <taxon>Pseudomonadota</taxon>
        <taxon>Alphaproteobacteria</taxon>
        <taxon>Sphingomonadales</taxon>
        <taxon>Sphingomonadaceae</taxon>
        <taxon>Sphingomonas</taxon>
    </lineage>
</organism>